<dbReference type="EMBL" id="LR134182">
    <property type="protein sequence ID" value="VEB40561.1"/>
    <property type="molecule type" value="Genomic_DNA"/>
</dbReference>
<dbReference type="Gene3D" id="3.40.190.10">
    <property type="entry name" value="Periplasmic binding protein-like II"/>
    <property type="match status" value="2"/>
</dbReference>
<dbReference type="Proteomes" id="UP000275777">
    <property type="component" value="Chromosome"/>
</dbReference>
<evidence type="ECO:0000259" key="1">
    <source>
        <dbReference type="Pfam" id="PF03466"/>
    </source>
</evidence>
<sequence length="98" mass="11140">MNPSPAASSGATLRALALHGCGIACLADFLVGPDIAAGRLEAVRLPEQRDWKQPIWAVFYKQGRRCRASPAWWTTWRTRWLNELKLTIRSSPKTLHWR</sequence>
<name>A0A447T6P0_CHRVL</name>
<reference evidence="2 3" key="1">
    <citation type="submission" date="2018-12" db="EMBL/GenBank/DDBJ databases">
        <authorList>
            <consortium name="Pathogen Informatics"/>
        </authorList>
    </citation>
    <scope>NUCLEOTIDE SEQUENCE [LARGE SCALE GENOMIC DNA]</scope>
    <source>
        <strain evidence="2 3">NCTC9695</strain>
    </source>
</reference>
<evidence type="ECO:0000313" key="2">
    <source>
        <dbReference type="EMBL" id="VEB40561.1"/>
    </source>
</evidence>
<feature type="domain" description="LysR substrate-binding" evidence="1">
    <location>
        <begin position="3"/>
        <end position="75"/>
    </location>
</feature>
<protein>
    <submittedName>
        <fullName evidence="2">LysR substrate binding domain</fullName>
    </submittedName>
</protein>
<dbReference type="InterPro" id="IPR005119">
    <property type="entry name" value="LysR_subst-bd"/>
</dbReference>
<proteinExistence type="predicted"/>
<accession>A0A447T6P0</accession>
<dbReference type="AlphaFoldDB" id="A0A447T6P0"/>
<dbReference type="SUPFAM" id="SSF53850">
    <property type="entry name" value="Periplasmic binding protein-like II"/>
    <property type="match status" value="1"/>
</dbReference>
<evidence type="ECO:0000313" key="3">
    <source>
        <dbReference type="Proteomes" id="UP000275777"/>
    </source>
</evidence>
<dbReference type="Pfam" id="PF03466">
    <property type="entry name" value="LysR_substrate"/>
    <property type="match status" value="1"/>
</dbReference>
<gene>
    <name evidence="2" type="ORF">NCTC9695_00961</name>
</gene>
<organism evidence="2 3">
    <name type="scientific">Chromobacterium violaceum</name>
    <dbReference type="NCBI Taxonomy" id="536"/>
    <lineage>
        <taxon>Bacteria</taxon>
        <taxon>Pseudomonadati</taxon>
        <taxon>Pseudomonadota</taxon>
        <taxon>Betaproteobacteria</taxon>
        <taxon>Neisseriales</taxon>
        <taxon>Chromobacteriaceae</taxon>
        <taxon>Chromobacterium</taxon>
    </lineage>
</organism>